<evidence type="ECO:0000313" key="2">
    <source>
        <dbReference type="Proteomes" id="UP000034746"/>
    </source>
</evidence>
<proteinExistence type="predicted"/>
<sequence>MNGNTNNTGDQTNYRAVRFGLASTLLGNGYFGFDFGTKSHAQLWQYDEYGAFLGDPKGTREDVLFPENKYLKKSVWERDFSNGKVLVNATDTIQTVRLDGEYEKLHGTQDPIVNNGAIISRVTLNAKDGLLLLRPLENVSNASHLHVCLMELDRQNEQAFLPMMPDIEAVNRSYTQILMQMDQKKPLLQIKRT</sequence>
<accession>A0A0G0V9P1</accession>
<organism evidence="1 2">
    <name type="scientific">Candidatus Uhrbacteria bacterium GW2011_GWF2_41_16</name>
    <dbReference type="NCBI Taxonomy" id="1618997"/>
    <lineage>
        <taxon>Bacteria</taxon>
        <taxon>Candidatus Uhriibacteriota</taxon>
    </lineage>
</organism>
<dbReference type="EMBL" id="LCAU01000011">
    <property type="protein sequence ID" value="KKR97639.1"/>
    <property type="molecule type" value="Genomic_DNA"/>
</dbReference>
<name>A0A0G0V9P1_9BACT</name>
<protein>
    <submittedName>
        <fullName evidence="1">Uncharacterized protein</fullName>
    </submittedName>
</protein>
<comment type="caution">
    <text evidence="1">The sequence shown here is derived from an EMBL/GenBank/DDBJ whole genome shotgun (WGS) entry which is preliminary data.</text>
</comment>
<reference evidence="1 2" key="1">
    <citation type="journal article" date="2015" name="Nature">
        <title>rRNA introns, odd ribosomes, and small enigmatic genomes across a large radiation of phyla.</title>
        <authorList>
            <person name="Brown C.T."/>
            <person name="Hug L.A."/>
            <person name="Thomas B.C."/>
            <person name="Sharon I."/>
            <person name="Castelle C.J."/>
            <person name="Singh A."/>
            <person name="Wilkins M.J."/>
            <person name="Williams K.H."/>
            <person name="Banfield J.F."/>
        </authorList>
    </citation>
    <scope>NUCLEOTIDE SEQUENCE [LARGE SCALE GENOMIC DNA]</scope>
</reference>
<dbReference type="Proteomes" id="UP000034746">
    <property type="component" value="Unassembled WGS sequence"/>
</dbReference>
<dbReference type="AlphaFoldDB" id="A0A0G0V9P1"/>
<gene>
    <name evidence="1" type="ORF">UU48_C0011G0031</name>
</gene>
<evidence type="ECO:0000313" key="1">
    <source>
        <dbReference type="EMBL" id="KKR97639.1"/>
    </source>
</evidence>